<dbReference type="Proteomes" id="UP000756346">
    <property type="component" value="Unassembled WGS sequence"/>
</dbReference>
<reference evidence="1" key="1">
    <citation type="journal article" date="2021" name="Nat. Commun.">
        <title>Genetic determinants of endophytism in the Arabidopsis root mycobiome.</title>
        <authorList>
            <person name="Mesny F."/>
            <person name="Miyauchi S."/>
            <person name="Thiergart T."/>
            <person name="Pickel B."/>
            <person name="Atanasova L."/>
            <person name="Karlsson M."/>
            <person name="Huettel B."/>
            <person name="Barry K.W."/>
            <person name="Haridas S."/>
            <person name="Chen C."/>
            <person name="Bauer D."/>
            <person name="Andreopoulos W."/>
            <person name="Pangilinan J."/>
            <person name="LaButti K."/>
            <person name="Riley R."/>
            <person name="Lipzen A."/>
            <person name="Clum A."/>
            <person name="Drula E."/>
            <person name="Henrissat B."/>
            <person name="Kohler A."/>
            <person name="Grigoriev I.V."/>
            <person name="Martin F.M."/>
            <person name="Hacquard S."/>
        </authorList>
    </citation>
    <scope>NUCLEOTIDE SEQUENCE</scope>
    <source>
        <strain evidence="1">MPI-CAGE-CH-0230</strain>
    </source>
</reference>
<proteinExistence type="predicted"/>
<organism evidence="1 2">
    <name type="scientific">Microdochium trichocladiopsis</name>
    <dbReference type="NCBI Taxonomy" id="1682393"/>
    <lineage>
        <taxon>Eukaryota</taxon>
        <taxon>Fungi</taxon>
        <taxon>Dikarya</taxon>
        <taxon>Ascomycota</taxon>
        <taxon>Pezizomycotina</taxon>
        <taxon>Sordariomycetes</taxon>
        <taxon>Xylariomycetidae</taxon>
        <taxon>Xylariales</taxon>
        <taxon>Microdochiaceae</taxon>
        <taxon>Microdochium</taxon>
    </lineage>
</organism>
<keyword evidence="2" id="KW-1185">Reference proteome</keyword>
<accession>A0A9P8Y5K2</accession>
<dbReference type="GeneID" id="70177465"/>
<protein>
    <submittedName>
        <fullName evidence="1">Uncharacterized protein</fullName>
    </submittedName>
</protein>
<evidence type="ECO:0000313" key="1">
    <source>
        <dbReference type="EMBL" id="KAH7030746.1"/>
    </source>
</evidence>
<sequence length="176" mass="19169">MSSPSCHRASYKISDFAIQGSPSSVRECLSIVEPETASSQKLARGAQCHACGTLKDCGHPRISRGSLSLVGLLGWLPPFNHQSVREPQARGEGFEPHAETFQHVKWVASCFVLCASGRTLFVRAEVRAGLESASKASYPLSRMDKRLADMTGSCHLPNTIMHGHCPLEFILSHLQP</sequence>
<dbReference type="EMBL" id="JAGTJQ010000005">
    <property type="protein sequence ID" value="KAH7030746.1"/>
    <property type="molecule type" value="Genomic_DNA"/>
</dbReference>
<gene>
    <name evidence="1" type="ORF">B0I36DRAFT_113507</name>
</gene>
<comment type="caution">
    <text evidence="1">The sequence shown here is derived from an EMBL/GenBank/DDBJ whole genome shotgun (WGS) entry which is preliminary data.</text>
</comment>
<evidence type="ECO:0000313" key="2">
    <source>
        <dbReference type="Proteomes" id="UP000756346"/>
    </source>
</evidence>
<name>A0A9P8Y5K2_9PEZI</name>
<dbReference type="AlphaFoldDB" id="A0A9P8Y5K2"/>
<dbReference type="RefSeq" id="XP_046012426.1">
    <property type="nucleotide sequence ID" value="XM_046147919.1"/>
</dbReference>